<proteinExistence type="predicted"/>
<name>A0A183GFL0_HELPZ</name>
<dbReference type="PANTHER" id="PTHR23227">
    <property type="entry name" value="BUCENTAUR RELATED"/>
    <property type="match status" value="1"/>
</dbReference>
<sequence>MYELPNHLDSPQLIGVDLSESERFLAKEGNSYDIRLARTKVLEELRCEFNNQSLPSNVISLATKKKSGDNHHLRIDHFSSDNVGQYNCSLRQYKKETRWSCSKSRDMGRNFKAALCGSPRSTSGVGIIVSERFRDSIVSVERFNDRLMKIVVAAKERLYHFFSAYAPQSGCSDQAKEEFWNLLDEKTAEVPSKDVNIVAGDLNGLEYAESHSLTIVSTIFRKRVSHLISCYSRSSNSQIDLVLVKDRDRSIVRDAKVVPYETIAPHSIGR</sequence>
<dbReference type="Proteomes" id="UP000050761">
    <property type="component" value="Unassembled WGS sequence"/>
</dbReference>
<dbReference type="SUPFAM" id="SSF56219">
    <property type="entry name" value="DNase I-like"/>
    <property type="match status" value="1"/>
</dbReference>
<dbReference type="Gene3D" id="3.60.10.10">
    <property type="entry name" value="Endonuclease/exonuclease/phosphatase"/>
    <property type="match status" value="1"/>
</dbReference>
<accession>A0A3P8CR77</accession>
<evidence type="ECO:0000313" key="1">
    <source>
        <dbReference type="EMBL" id="VDP23788.1"/>
    </source>
</evidence>
<evidence type="ECO:0000313" key="3">
    <source>
        <dbReference type="WBParaSite" id="HPBE_0002119101-mRNA-1"/>
    </source>
</evidence>
<protein>
    <submittedName>
        <fullName evidence="3">Endo/exonuclease/phosphatase domain-containing protein</fullName>
    </submittedName>
</protein>
<dbReference type="InterPro" id="IPR036691">
    <property type="entry name" value="Endo/exonu/phosph_ase_sf"/>
</dbReference>
<reference evidence="3" key="2">
    <citation type="submission" date="2019-09" db="UniProtKB">
        <authorList>
            <consortium name="WormBaseParasite"/>
        </authorList>
    </citation>
    <scope>IDENTIFICATION</scope>
</reference>
<gene>
    <name evidence="1" type="ORF">HPBE_LOCUS21190</name>
</gene>
<keyword evidence="2" id="KW-1185">Reference proteome</keyword>
<dbReference type="WBParaSite" id="HPBE_0002119101-mRNA-1">
    <property type="protein sequence ID" value="HPBE_0002119101-mRNA-1"/>
    <property type="gene ID" value="HPBE_0002119101"/>
</dbReference>
<dbReference type="PANTHER" id="PTHR23227:SF67">
    <property type="entry name" value="CRANIOFACIAL DEVELOPMENT PROTEIN 2-LIKE"/>
    <property type="match status" value="1"/>
</dbReference>
<dbReference type="AlphaFoldDB" id="A0A183GFL0"/>
<accession>A0A183GFL0</accession>
<dbReference type="EMBL" id="UZAH01032767">
    <property type="protein sequence ID" value="VDP23788.1"/>
    <property type="molecule type" value="Genomic_DNA"/>
</dbReference>
<dbReference type="OrthoDB" id="5849979at2759"/>
<reference evidence="1 2" key="1">
    <citation type="submission" date="2018-11" db="EMBL/GenBank/DDBJ databases">
        <authorList>
            <consortium name="Pathogen Informatics"/>
        </authorList>
    </citation>
    <scope>NUCLEOTIDE SEQUENCE [LARGE SCALE GENOMIC DNA]</scope>
</reference>
<dbReference type="InterPro" id="IPR027124">
    <property type="entry name" value="Swc5/CFDP1/2"/>
</dbReference>
<organism evidence="2 3">
    <name type="scientific">Heligmosomoides polygyrus</name>
    <name type="common">Parasitic roundworm</name>
    <dbReference type="NCBI Taxonomy" id="6339"/>
    <lineage>
        <taxon>Eukaryota</taxon>
        <taxon>Metazoa</taxon>
        <taxon>Ecdysozoa</taxon>
        <taxon>Nematoda</taxon>
        <taxon>Chromadorea</taxon>
        <taxon>Rhabditida</taxon>
        <taxon>Rhabditina</taxon>
        <taxon>Rhabditomorpha</taxon>
        <taxon>Strongyloidea</taxon>
        <taxon>Heligmosomidae</taxon>
        <taxon>Heligmosomoides</taxon>
    </lineage>
</organism>
<evidence type="ECO:0000313" key="2">
    <source>
        <dbReference type="Proteomes" id="UP000050761"/>
    </source>
</evidence>